<dbReference type="InterPro" id="IPR036047">
    <property type="entry name" value="F-box-like_dom_sf"/>
</dbReference>
<dbReference type="PANTHER" id="PTHR33207">
    <property type="entry name" value="F-BOX DOMAIN CONTAINING PROTEIN-RELATED"/>
    <property type="match status" value="1"/>
</dbReference>
<evidence type="ECO:0000259" key="1">
    <source>
        <dbReference type="Pfam" id="PF23635"/>
    </source>
</evidence>
<proteinExistence type="predicted"/>
<dbReference type="Pfam" id="PF23635">
    <property type="entry name" value="Beta-prop_AT5G49610-like"/>
    <property type="match status" value="1"/>
</dbReference>
<evidence type="ECO:0000313" key="2">
    <source>
        <dbReference type="EnsemblPlants" id="EMT08327"/>
    </source>
</evidence>
<dbReference type="SUPFAM" id="SSF81383">
    <property type="entry name" value="F-box domain"/>
    <property type="match status" value="1"/>
</dbReference>
<protein>
    <recommendedName>
        <fullName evidence="1">F-box protein AT5G49610-like beta-propeller domain-containing protein</fullName>
    </recommendedName>
</protein>
<accession>M8AV38</accession>
<name>M8AV38_AEGTA</name>
<feature type="domain" description="F-box protein AT5G49610-like beta-propeller" evidence="1">
    <location>
        <begin position="234"/>
        <end position="444"/>
    </location>
</feature>
<sequence>MVVVVLVPSSPSRRRTKPASVAYPQISLGEAEAEPDLQLPSPLLQVDEGRPLTPLFGTGPRPSSTVAPQALQPSSMAILEEISANEIFSGILEIDKNCNGIQTVSSSSTPFPTDANKEMGGERQPPAGAAVTVSKVLDDDDLLIEILLRVGFPTTLVCAALVCKRWLGHASDRAFLRRFRELHPPRLLGFTPRRPQQSPYPSVVPVLPQPPELAVVVRRASFKLETNNARSATIQDCQNGSIFFTLYNGRSGNSARVHCLLCPERDLSNLPQLPRPGLERNCTFKQVLSKEEGDGMSYYYLYVESSRRAETESILHVYMLQDGSRWTHHLLDIDNFPEPRWKLKAVLVDNKIYMAAAESAIIVLDLSDLSLSTIRLPQGVAHGVTGTTMLARAHDASGVYLIHVEEFQLRIWLYKGGNWSLVDTFFLREMCANLRNSCCTIEDE</sequence>
<dbReference type="AlphaFoldDB" id="M8AV38"/>
<dbReference type="EnsemblPlants" id="EMT08327">
    <property type="protein sequence ID" value="EMT08327"/>
    <property type="gene ID" value="F775_00159"/>
</dbReference>
<dbReference type="ExpressionAtlas" id="M8AV38">
    <property type="expression patterns" value="baseline"/>
</dbReference>
<organism evidence="2">
    <name type="scientific">Aegilops tauschii</name>
    <name type="common">Tausch's goatgrass</name>
    <name type="synonym">Aegilops squarrosa</name>
    <dbReference type="NCBI Taxonomy" id="37682"/>
    <lineage>
        <taxon>Eukaryota</taxon>
        <taxon>Viridiplantae</taxon>
        <taxon>Streptophyta</taxon>
        <taxon>Embryophyta</taxon>
        <taxon>Tracheophyta</taxon>
        <taxon>Spermatophyta</taxon>
        <taxon>Magnoliopsida</taxon>
        <taxon>Liliopsida</taxon>
        <taxon>Poales</taxon>
        <taxon>Poaceae</taxon>
        <taxon>BOP clade</taxon>
        <taxon>Pooideae</taxon>
        <taxon>Triticodae</taxon>
        <taxon>Triticeae</taxon>
        <taxon>Triticinae</taxon>
        <taxon>Aegilops</taxon>
    </lineage>
</organism>
<dbReference type="InterPro" id="IPR056594">
    <property type="entry name" value="AT5G49610-like_b-prop"/>
</dbReference>
<reference evidence="2" key="1">
    <citation type="submission" date="2015-06" db="UniProtKB">
        <authorList>
            <consortium name="EnsemblPlants"/>
        </authorList>
    </citation>
    <scope>IDENTIFICATION</scope>
</reference>